<dbReference type="Proteomes" id="UP001055439">
    <property type="component" value="Chromosome 8"/>
</dbReference>
<gene>
    <name evidence="1" type="ORF">MUK42_26356</name>
</gene>
<keyword evidence="2" id="KW-1185">Reference proteome</keyword>
<name>A0A9E7HGW0_9LILI</name>
<protein>
    <submittedName>
        <fullName evidence="1">Uncharacterized protein</fullName>
    </submittedName>
</protein>
<proteinExistence type="predicted"/>
<dbReference type="EMBL" id="CP097510">
    <property type="protein sequence ID" value="URE29912.1"/>
    <property type="molecule type" value="Genomic_DNA"/>
</dbReference>
<evidence type="ECO:0000313" key="1">
    <source>
        <dbReference type="EMBL" id="URE29912.1"/>
    </source>
</evidence>
<dbReference type="AlphaFoldDB" id="A0A9E7HGW0"/>
<reference evidence="1" key="1">
    <citation type="submission" date="2022-05" db="EMBL/GenBank/DDBJ databases">
        <title>The Musa troglodytarum L. genome provides insights into the mechanism of non-climacteric behaviour and enrichment of carotenoids.</title>
        <authorList>
            <person name="Wang J."/>
        </authorList>
    </citation>
    <scope>NUCLEOTIDE SEQUENCE</scope>
    <source>
        <tissue evidence="1">Leaf</tissue>
    </source>
</reference>
<evidence type="ECO:0000313" key="2">
    <source>
        <dbReference type="Proteomes" id="UP001055439"/>
    </source>
</evidence>
<sequence length="113" mass="12580">MTTLMPVSCWKVGISKDMHSCGLYLLRNRVLHGCLMTWESSLAATRSSYSALTSSVPRIFRSMDMACSLWPRSISELGVSGRKREPTVMMMAGTAARPRLRRQPHPPSILLVA</sequence>
<accession>A0A9E7HGW0</accession>
<organism evidence="1 2">
    <name type="scientific">Musa troglodytarum</name>
    <name type="common">fe'i banana</name>
    <dbReference type="NCBI Taxonomy" id="320322"/>
    <lineage>
        <taxon>Eukaryota</taxon>
        <taxon>Viridiplantae</taxon>
        <taxon>Streptophyta</taxon>
        <taxon>Embryophyta</taxon>
        <taxon>Tracheophyta</taxon>
        <taxon>Spermatophyta</taxon>
        <taxon>Magnoliopsida</taxon>
        <taxon>Liliopsida</taxon>
        <taxon>Zingiberales</taxon>
        <taxon>Musaceae</taxon>
        <taxon>Musa</taxon>
    </lineage>
</organism>